<protein>
    <submittedName>
        <fullName evidence="2">Uncharacterized protein</fullName>
    </submittedName>
</protein>
<reference evidence="2" key="1">
    <citation type="submission" date="2022-07" db="EMBL/GenBank/DDBJ databases">
        <title>Genome Sequence of Leucocoprinus birnbaumii.</title>
        <authorList>
            <person name="Buettner E."/>
        </authorList>
    </citation>
    <scope>NUCLEOTIDE SEQUENCE</scope>
    <source>
        <strain evidence="2">VT141</strain>
    </source>
</reference>
<dbReference type="PANTHER" id="PTHR15955">
    <property type="entry name" value="RWD DOMAIN CONTAINING PROTEIN 2"/>
    <property type="match status" value="1"/>
</dbReference>
<dbReference type="InterPro" id="IPR017359">
    <property type="entry name" value="Phi-like"/>
</dbReference>
<comment type="caution">
    <text evidence="2">The sequence shown here is derived from an EMBL/GenBank/DDBJ whole genome shotgun (WGS) entry which is preliminary data.</text>
</comment>
<dbReference type="EMBL" id="JANIEX010001075">
    <property type="protein sequence ID" value="KAJ3560982.1"/>
    <property type="molecule type" value="Genomic_DNA"/>
</dbReference>
<evidence type="ECO:0000256" key="1">
    <source>
        <dbReference type="SAM" id="MobiDB-lite"/>
    </source>
</evidence>
<dbReference type="AlphaFoldDB" id="A0AAD5YRU1"/>
<name>A0AAD5YRU1_9AGAR</name>
<gene>
    <name evidence="2" type="ORF">NP233_g10483</name>
</gene>
<accession>A0AAD5YRU1</accession>
<keyword evidence="3" id="KW-1185">Reference proteome</keyword>
<evidence type="ECO:0000313" key="2">
    <source>
        <dbReference type="EMBL" id="KAJ3560982.1"/>
    </source>
</evidence>
<feature type="compositionally biased region" description="Low complexity" evidence="1">
    <location>
        <begin position="48"/>
        <end position="58"/>
    </location>
</feature>
<dbReference type="CDD" id="cd24163">
    <property type="entry name" value="RWDD2_C"/>
    <property type="match status" value="1"/>
</dbReference>
<feature type="region of interest" description="Disordered" evidence="1">
    <location>
        <begin position="40"/>
        <end position="59"/>
    </location>
</feature>
<dbReference type="InterPro" id="IPR059181">
    <property type="entry name" value="RWDD2A-B_C"/>
</dbReference>
<proteinExistence type="predicted"/>
<dbReference type="Proteomes" id="UP001213000">
    <property type="component" value="Unassembled WGS sequence"/>
</dbReference>
<evidence type="ECO:0000313" key="3">
    <source>
        <dbReference type="Proteomes" id="UP001213000"/>
    </source>
</evidence>
<sequence>MPAPLPLSRQLEELTLIQCSLLPGEHLTFLNCTPGWIRDSGSDNTRPSQNSGSSGSRSLEVEAEGAKWEKLVKNGLILDDLQSEGTGLLPARFRLAVDGVKFAFDVDCESLSRAMQELWRQKVREGLDNIQVDSGGESEYPLYQLFSLYLLPLVHQSIDEEAQEGSSSRLTDSQPTKPQPDQELYHVLFTSHHLVSSTKRRNLQSWSSDLQIAGFAKVGYPGVIYAQGLKDDIEEFVGSVKAMQWKALKVRFMKLLIETQDEDATLGGDLIIRLSACLLCSTDQLRFPILADYFDESVELDLKEGRVVVLEEEEANKKGRFVKSEETNLEYFESICSTAANALPYGNNTPLLVSTSTLSAAAVDYSQLAYKVKKTMRVFRTV</sequence>
<organism evidence="2 3">
    <name type="scientific">Leucocoprinus birnbaumii</name>
    <dbReference type="NCBI Taxonomy" id="56174"/>
    <lineage>
        <taxon>Eukaryota</taxon>
        <taxon>Fungi</taxon>
        <taxon>Dikarya</taxon>
        <taxon>Basidiomycota</taxon>
        <taxon>Agaricomycotina</taxon>
        <taxon>Agaricomycetes</taxon>
        <taxon>Agaricomycetidae</taxon>
        <taxon>Agaricales</taxon>
        <taxon>Agaricineae</taxon>
        <taxon>Agaricaceae</taxon>
        <taxon>Leucocoprinus</taxon>
    </lineage>
</organism>
<dbReference type="PANTHER" id="PTHR15955:SF8">
    <property type="entry name" value="RWD DOMAIN-CONTAINING PROTEIN 2B-RELATED"/>
    <property type="match status" value="1"/>
</dbReference>